<proteinExistence type="predicted"/>
<evidence type="ECO:0000313" key="1">
    <source>
        <dbReference type="EMBL" id="GFO16297.1"/>
    </source>
</evidence>
<evidence type="ECO:0000313" key="2">
    <source>
        <dbReference type="Proteomes" id="UP000735302"/>
    </source>
</evidence>
<reference evidence="1 2" key="1">
    <citation type="journal article" date="2021" name="Elife">
        <title>Chloroplast acquisition without the gene transfer in kleptoplastic sea slugs, Plakobranchus ocellatus.</title>
        <authorList>
            <person name="Maeda T."/>
            <person name="Takahashi S."/>
            <person name="Yoshida T."/>
            <person name="Shimamura S."/>
            <person name="Takaki Y."/>
            <person name="Nagai Y."/>
            <person name="Toyoda A."/>
            <person name="Suzuki Y."/>
            <person name="Arimoto A."/>
            <person name="Ishii H."/>
            <person name="Satoh N."/>
            <person name="Nishiyama T."/>
            <person name="Hasebe M."/>
            <person name="Maruyama T."/>
            <person name="Minagawa J."/>
            <person name="Obokata J."/>
            <person name="Shigenobu S."/>
        </authorList>
    </citation>
    <scope>NUCLEOTIDE SEQUENCE [LARGE SCALE GENOMIC DNA]</scope>
</reference>
<comment type="caution">
    <text evidence="1">The sequence shown here is derived from an EMBL/GenBank/DDBJ whole genome shotgun (WGS) entry which is preliminary data.</text>
</comment>
<gene>
    <name evidence="1" type="ORF">PoB_004280200</name>
</gene>
<organism evidence="1 2">
    <name type="scientific">Plakobranchus ocellatus</name>
    <dbReference type="NCBI Taxonomy" id="259542"/>
    <lineage>
        <taxon>Eukaryota</taxon>
        <taxon>Metazoa</taxon>
        <taxon>Spiralia</taxon>
        <taxon>Lophotrochozoa</taxon>
        <taxon>Mollusca</taxon>
        <taxon>Gastropoda</taxon>
        <taxon>Heterobranchia</taxon>
        <taxon>Euthyneura</taxon>
        <taxon>Panpulmonata</taxon>
        <taxon>Sacoglossa</taxon>
        <taxon>Placobranchoidea</taxon>
        <taxon>Plakobranchidae</taxon>
        <taxon>Plakobranchus</taxon>
    </lineage>
</organism>
<protein>
    <submittedName>
        <fullName evidence="1">Uncharacterized protein</fullName>
    </submittedName>
</protein>
<dbReference type="AlphaFoldDB" id="A0AAV4BA49"/>
<dbReference type="Proteomes" id="UP000735302">
    <property type="component" value="Unassembled WGS sequence"/>
</dbReference>
<name>A0AAV4BA49_9GAST</name>
<sequence>MYSVLHGKFNVFWPLLNKQPNKNAQLTCQSLVKGVKSREQRLNRMEATTLAQSHHACMQNFIMSQSFSIEKTTSRKLKLMLRNAWPVATSSTSAASLNILAQRRDHYLLQNC</sequence>
<accession>A0AAV4BA49</accession>
<dbReference type="EMBL" id="BLXT01004656">
    <property type="protein sequence ID" value="GFO16297.1"/>
    <property type="molecule type" value="Genomic_DNA"/>
</dbReference>
<keyword evidence="2" id="KW-1185">Reference proteome</keyword>